<keyword evidence="3" id="KW-1185">Reference proteome</keyword>
<reference evidence="2" key="1">
    <citation type="submission" date="2012-02" db="EMBL/GenBank/DDBJ databases">
        <title>The complete genome of Solitalea canadensis DSM 3403.</title>
        <authorList>
            <consortium name="US DOE Joint Genome Institute (JGI-PGF)"/>
            <person name="Lucas S."/>
            <person name="Copeland A."/>
            <person name="Lapidus A."/>
            <person name="Glavina del Rio T."/>
            <person name="Dalin E."/>
            <person name="Tice H."/>
            <person name="Bruce D."/>
            <person name="Goodwin L."/>
            <person name="Pitluck S."/>
            <person name="Peters L."/>
            <person name="Ovchinnikova G."/>
            <person name="Lu M."/>
            <person name="Kyrpides N."/>
            <person name="Mavromatis K."/>
            <person name="Ivanova N."/>
            <person name="Brettin T."/>
            <person name="Detter J.C."/>
            <person name="Han C."/>
            <person name="Larimer F."/>
            <person name="Land M."/>
            <person name="Hauser L."/>
            <person name="Markowitz V."/>
            <person name="Cheng J.-F."/>
            <person name="Hugenholtz P."/>
            <person name="Woyke T."/>
            <person name="Wu D."/>
            <person name="Spring S."/>
            <person name="Schroeder M."/>
            <person name="Kopitz M."/>
            <person name="Brambilla E."/>
            <person name="Klenk H.-P."/>
            <person name="Eisen J.A."/>
        </authorList>
    </citation>
    <scope>NUCLEOTIDE SEQUENCE</scope>
    <source>
        <strain evidence="2">DSM 3403</strain>
    </source>
</reference>
<accession>H8KXM3</accession>
<dbReference type="HOGENOM" id="CLU_006833_0_0_10"/>
<keyword evidence="1" id="KW-0732">Signal</keyword>
<gene>
    <name evidence="2" type="ordered locus">Solca_0167</name>
</gene>
<feature type="chain" id="PRO_5003615434" description="YD repeat-containing protein" evidence="1">
    <location>
        <begin position="27"/>
        <end position="1181"/>
    </location>
</feature>
<sequence length="1181" mass="130706">MKRKKIMSFSRLLCLLILLYPNLTLKGQDVTGYRPNFLPVSPDASQLFKYIDIPVNLYTGVPNIQVPLYEISENDLKLPIALSYHASGNRVADDATLVGLGWNLNAGGLISRQVRGLPDDSKVGVGFLRYITNHSIVAIQSATGQAKDDLLDPLSYGCQDAEPDLFYINVGNISATFSFDWDGSIKIASKNKIKITYSKETSGNQITAWQVVDEDGTIYQFNTSETSVSQNAQISNFCNYKVEFNSGWLLTKITSPRSGAYITLSYDGYSINQGWHSLESISHKLDGQCSGTIQGMISSSYSDFTVYGLRLKQIKTSSNVTTVNFGVNTATPRTDVTGVNNYSLDSIKVYNGNKLLKEFNPVYDYSAGRLTLRSIKEKNGSLSKNPYLFDYYTGGIGSKLSKAIDYLGYANGATSNQYLFPPSKLTLGTGEELYFTGANRNPDSAATCGGMLKKITYPTRGYDDFEYELNDYIYNASASSNPITRYETMSMVVSCNAAYGTGGITSNWVVTTKNFSIVNHDITQPLKTFPVEINVSGNEFFNGPGGGAYNPYVEIINLATGLAIYHQGISWNNENQSNYNTIKFLTAGNYQIKCAARYKESSGSMRADWASAYVSYEGETENILKAIKCPGLRIKTIKTSDGLNSPIVKRYDYKLTDGSGRSSGAIYAEPVYETTTYQRIQDGQVNFQCSYFTRLGNSWIVTGSTQGSHVGYDAVTVFSGNNGENGKSLYLFDSPHNYPDNIHLEFPYQPPLTQAFKTGLLKKQIDYSLSGTTFIPVKVKANTYDYISQDIQALKVGVKYPGGFSGAAYLDRYAEAYYNSTIGYARIKQEIDTLYDVNGKNPFVSSKKYFYDNPSHAQLTRTIENTSKGDEIVIKRTYPLDYTTSISVPINAMKTQNVVNETIENQVWKKISASDSSLISSSLTKYKQLSNGAIVPDKSYQIENSALIAKESFAPYANNDTFDSKYKLNTSFDLYDNTNANLIQYTNFEGAPVSYKWDYTLQYPIAECVNAQEKDIAFTSFEADGKGGWTFTGVSTTSPTNTVTGKNYYSLAAGAITKTGLTSTIKYVVSYWAKGASITITGGTLGSLFTGRTYNGYTYYERTITGTTSISISGSGQLDDIRIHPDNAQMTTYTFDPLVGITSKTDSKGQVNYFTYDELQRFSLAKDQDGNIIKHFIYHYK</sequence>
<evidence type="ECO:0000313" key="2">
    <source>
        <dbReference type="EMBL" id="AFD05319.1"/>
    </source>
</evidence>
<protein>
    <recommendedName>
        <fullName evidence="4">YD repeat-containing protein</fullName>
    </recommendedName>
</protein>
<feature type="signal peptide" evidence="1">
    <location>
        <begin position="1"/>
        <end position="26"/>
    </location>
</feature>
<name>H8KXM3_SOLCM</name>
<dbReference type="Proteomes" id="UP000007590">
    <property type="component" value="Chromosome"/>
</dbReference>
<dbReference type="AlphaFoldDB" id="H8KXM3"/>
<dbReference type="eggNOG" id="COG3209">
    <property type="taxonomic scope" value="Bacteria"/>
</dbReference>
<proteinExistence type="predicted"/>
<dbReference type="OrthoDB" id="903892at2"/>
<organism evidence="2 3">
    <name type="scientific">Solitalea canadensis (strain ATCC 29591 / DSM 3403 / JCM 21819 / LMG 8368 / NBRC 15130 / NCIMB 12057 / USAM 9D)</name>
    <name type="common">Flexibacter canadensis</name>
    <dbReference type="NCBI Taxonomy" id="929556"/>
    <lineage>
        <taxon>Bacteria</taxon>
        <taxon>Pseudomonadati</taxon>
        <taxon>Bacteroidota</taxon>
        <taxon>Sphingobacteriia</taxon>
        <taxon>Sphingobacteriales</taxon>
        <taxon>Sphingobacteriaceae</taxon>
        <taxon>Solitalea</taxon>
    </lineage>
</organism>
<dbReference type="STRING" id="929556.Solca_0167"/>
<evidence type="ECO:0000256" key="1">
    <source>
        <dbReference type="SAM" id="SignalP"/>
    </source>
</evidence>
<dbReference type="KEGG" id="scn:Solca_0167"/>
<dbReference type="RefSeq" id="WP_014678547.1">
    <property type="nucleotide sequence ID" value="NC_017770.1"/>
</dbReference>
<evidence type="ECO:0008006" key="4">
    <source>
        <dbReference type="Google" id="ProtNLM"/>
    </source>
</evidence>
<evidence type="ECO:0000313" key="3">
    <source>
        <dbReference type="Proteomes" id="UP000007590"/>
    </source>
</evidence>
<dbReference type="EMBL" id="CP003349">
    <property type="protein sequence ID" value="AFD05319.1"/>
    <property type="molecule type" value="Genomic_DNA"/>
</dbReference>